<feature type="region of interest" description="Disordered" evidence="1">
    <location>
        <begin position="1"/>
        <end position="83"/>
    </location>
</feature>
<sequence length="138" mass="15944">MLMQRESQRPTTNRKVERTLEEKEVLYATQMKREQRGEGMNPIEWDSGGMRMRLPRMERNKRKEDDEEDEDDDEGATDDGCESTTCGVAVVCAKASRIVRTRRETEGGGKETRERGRERKGKERRMESGVRACVRGCV</sequence>
<dbReference type="Proteomes" id="UP000324022">
    <property type="component" value="Unassembled WGS sequence"/>
</dbReference>
<feature type="compositionally biased region" description="Acidic residues" evidence="1">
    <location>
        <begin position="65"/>
        <end position="81"/>
    </location>
</feature>
<evidence type="ECO:0000313" key="3">
    <source>
        <dbReference type="Proteomes" id="UP000324022"/>
    </source>
</evidence>
<reference evidence="2 3" key="1">
    <citation type="submission" date="2018-03" db="EMBL/GenBank/DDBJ databases">
        <authorList>
            <person name="Guldener U."/>
        </authorList>
    </citation>
    <scope>NUCLEOTIDE SEQUENCE [LARGE SCALE GENOMIC DNA]</scope>
    <source>
        <strain evidence="2 3">NBRC100155</strain>
    </source>
</reference>
<dbReference type="AlphaFoldDB" id="A0A5C3E0I9"/>
<proteinExistence type="predicted"/>
<protein>
    <submittedName>
        <fullName evidence="2">Uncharacterized protein</fullName>
    </submittedName>
</protein>
<name>A0A5C3E0I9_9BASI</name>
<gene>
    <name evidence="2" type="ORF">UTRI_03472</name>
</gene>
<keyword evidence="3" id="KW-1185">Reference proteome</keyword>
<evidence type="ECO:0000256" key="1">
    <source>
        <dbReference type="SAM" id="MobiDB-lite"/>
    </source>
</evidence>
<feature type="compositionally biased region" description="Basic and acidic residues" evidence="1">
    <location>
        <begin position="14"/>
        <end position="37"/>
    </location>
</feature>
<evidence type="ECO:0000313" key="2">
    <source>
        <dbReference type="EMBL" id="SPO24204.1"/>
    </source>
</evidence>
<feature type="region of interest" description="Disordered" evidence="1">
    <location>
        <begin position="101"/>
        <end position="127"/>
    </location>
</feature>
<dbReference type="EMBL" id="OOIN01000007">
    <property type="protein sequence ID" value="SPO24204.1"/>
    <property type="molecule type" value="Genomic_DNA"/>
</dbReference>
<accession>A0A5C3E0I9</accession>
<feature type="compositionally biased region" description="Basic and acidic residues" evidence="1">
    <location>
        <begin position="55"/>
        <end position="64"/>
    </location>
</feature>
<organism evidence="2 3">
    <name type="scientific">Ustilago trichophora</name>
    <dbReference type="NCBI Taxonomy" id="86804"/>
    <lineage>
        <taxon>Eukaryota</taxon>
        <taxon>Fungi</taxon>
        <taxon>Dikarya</taxon>
        <taxon>Basidiomycota</taxon>
        <taxon>Ustilaginomycotina</taxon>
        <taxon>Ustilaginomycetes</taxon>
        <taxon>Ustilaginales</taxon>
        <taxon>Ustilaginaceae</taxon>
        <taxon>Ustilago</taxon>
    </lineage>
</organism>